<reference evidence="1 2" key="1">
    <citation type="submission" date="2024-09" db="EMBL/GenBank/DDBJ databases">
        <authorList>
            <person name="Sun Q."/>
            <person name="Mori K."/>
        </authorList>
    </citation>
    <scope>NUCLEOTIDE SEQUENCE [LARGE SCALE GENOMIC DNA]</scope>
    <source>
        <strain evidence="1 2">JCM 3307</strain>
    </source>
</reference>
<organism evidence="1 2">
    <name type="scientific">Dactylosporangium vinaceum</name>
    <dbReference type="NCBI Taxonomy" id="53362"/>
    <lineage>
        <taxon>Bacteria</taxon>
        <taxon>Bacillati</taxon>
        <taxon>Actinomycetota</taxon>
        <taxon>Actinomycetes</taxon>
        <taxon>Micromonosporales</taxon>
        <taxon>Micromonosporaceae</taxon>
        <taxon>Dactylosporangium</taxon>
    </lineage>
</organism>
<evidence type="ECO:0000313" key="2">
    <source>
        <dbReference type="Proteomes" id="UP001589608"/>
    </source>
</evidence>
<dbReference type="EMBL" id="JBHMCA010000090">
    <property type="protein sequence ID" value="MFB9451759.1"/>
    <property type="molecule type" value="Genomic_DNA"/>
</dbReference>
<keyword evidence="2" id="KW-1185">Reference proteome</keyword>
<proteinExistence type="predicted"/>
<comment type="caution">
    <text evidence="1">The sequence shown here is derived from an EMBL/GenBank/DDBJ whole genome shotgun (WGS) entry which is preliminary data.</text>
</comment>
<name>A0ABV5MSA7_9ACTN</name>
<sequence>MTDPHQPTTPQQVDTPRPLFTFGVDVAKFASWARILVQGYTWQQFTKSPGFEQIRWDKQKPADQTVAELADDPTRVYGLAKVVLERARKSKHAGESHYQSDAQSGHRYTAFSGLYPFLPAFAPWLADGTNNNVFRLMLSCFPPYGRQVPTSGFRRLELVSPDAINTLDDLGDMSTVYAASQRRQLEEYNAEQWAANSSLVGRTFLGRSGTIHLSNYGTITNTDDKLVVRYALASTDRFWHVFDGRVLWVHVTDLKTNEMMYFGIGGGSNKQSFYNGVNGVTGAFVFGGMMSMMHYVLKAAGKPEMLKVWPGYDVRDSALKLMGKEDIGQFRAQYAANLLDVLGTGAAAWRLFGFRQVTGGAPVPTITETE</sequence>
<accession>A0ABV5MSA7</accession>
<evidence type="ECO:0000313" key="1">
    <source>
        <dbReference type="EMBL" id="MFB9451759.1"/>
    </source>
</evidence>
<gene>
    <name evidence="1" type="ORF">ACFFTR_52610</name>
</gene>
<dbReference type="RefSeq" id="WP_223104025.1">
    <property type="nucleotide sequence ID" value="NZ_CP061913.1"/>
</dbReference>
<protein>
    <submittedName>
        <fullName evidence="1">Uncharacterized protein</fullName>
    </submittedName>
</protein>
<dbReference type="Proteomes" id="UP001589608">
    <property type="component" value="Unassembled WGS sequence"/>
</dbReference>